<keyword evidence="3" id="KW-1185">Reference proteome</keyword>
<proteinExistence type="predicted"/>
<evidence type="ECO:0000313" key="2">
    <source>
        <dbReference type="EMBL" id="SDT80719.1"/>
    </source>
</evidence>
<feature type="region of interest" description="Disordered" evidence="1">
    <location>
        <begin position="346"/>
        <end position="367"/>
    </location>
</feature>
<evidence type="ECO:0000313" key="3">
    <source>
        <dbReference type="Proteomes" id="UP000198688"/>
    </source>
</evidence>
<dbReference type="STRING" id="113562.SAMN04489716_9328"/>
<dbReference type="Proteomes" id="UP000198688">
    <property type="component" value="Chromosome I"/>
</dbReference>
<evidence type="ECO:0000256" key="1">
    <source>
        <dbReference type="SAM" id="MobiDB-lite"/>
    </source>
</evidence>
<sequence>MIAILTSGVALGAYVPGLLLARRLNESGTAARVDVLERLFPGPIRDRIQVNRRLFHRDFRLARAAHALARDQRNLLDADLTARLLEEWTGSGVSTVVVFSGFWAPVVDAYQRTTLGLRVERCHVDAIHSPSFQAGGDIAGAGDVWLMDSRRGTVDITIPVSGEPVIPWADREPRMLVHGGGWGMGTFLTDAQRLARGGVQLDVVAHERADITFRDGTRYFTSDPDWQPWSDGGFPPFGEVRGDGSVGYRAATRCPASFDLVRQGIAVVSKPGAGTLLDSLHAATPMILLEPLGEWEEHNGRLWQRNGFAVSLDEWCSRGRPLELLGDLHRNLLRARSATPSYADRFLEGGAVPGESPAPRTRGRSQR</sequence>
<gene>
    <name evidence="2" type="ORF">SAMN04489716_9328</name>
</gene>
<protein>
    <recommendedName>
        <fullName evidence="4">UDP-N-acetylglucosamine:LPS N-acetylglucosamine transferase</fullName>
    </recommendedName>
</protein>
<dbReference type="RefSeq" id="WP_197686068.1">
    <property type="nucleotide sequence ID" value="NZ_BOMJ01000106.1"/>
</dbReference>
<name>A0A1H2DDQ0_9ACTN</name>
<organism evidence="2 3">
    <name type="scientific">Actinoplanes derwentensis</name>
    <dbReference type="NCBI Taxonomy" id="113562"/>
    <lineage>
        <taxon>Bacteria</taxon>
        <taxon>Bacillati</taxon>
        <taxon>Actinomycetota</taxon>
        <taxon>Actinomycetes</taxon>
        <taxon>Micromonosporales</taxon>
        <taxon>Micromonosporaceae</taxon>
        <taxon>Actinoplanes</taxon>
    </lineage>
</organism>
<dbReference type="EMBL" id="LT629758">
    <property type="protein sequence ID" value="SDT80719.1"/>
    <property type="molecule type" value="Genomic_DNA"/>
</dbReference>
<evidence type="ECO:0008006" key="4">
    <source>
        <dbReference type="Google" id="ProtNLM"/>
    </source>
</evidence>
<dbReference type="AlphaFoldDB" id="A0A1H2DDQ0"/>
<accession>A0A1H2DDQ0</accession>
<reference evidence="2 3" key="1">
    <citation type="submission" date="2016-10" db="EMBL/GenBank/DDBJ databases">
        <authorList>
            <person name="de Groot N.N."/>
        </authorList>
    </citation>
    <scope>NUCLEOTIDE SEQUENCE [LARGE SCALE GENOMIC DNA]</scope>
    <source>
        <strain evidence="2 3">DSM 43941</strain>
    </source>
</reference>